<dbReference type="SMART" id="SM00212">
    <property type="entry name" value="UBCc"/>
    <property type="match status" value="1"/>
</dbReference>
<comment type="caution">
    <text evidence="3">The sequence shown here is derived from an EMBL/GenBank/DDBJ whole genome shotgun (WGS) entry which is preliminary data.</text>
</comment>
<dbReference type="SUPFAM" id="SSF54495">
    <property type="entry name" value="UBC-like"/>
    <property type="match status" value="1"/>
</dbReference>
<dbReference type="PANTHER" id="PTHR24067">
    <property type="entry name" value="UBIQUITIN-CONJUGATING ENZYME E2"/>
    <property type="match status" value="1"/>
</dbReference>
<keyword evidence="1" id="KW-0833">Ubl conjugation pathway</keyword>
<dbReference type="Gene3D" id="3.10.110.10">
    <property type="entry name" value="Ubiquitin Conjugating Enzyme"/>
    <property type="match status" value="1"/>
</dbReference>
<evidence type="ECO:0000313" key="4">
    <source>
        <dbReference type="Proteomes" id="UP000613177"/>
    </source>
</evidence>
<dbReference type="PROSITE" id="PS50127">
    <property type="entry name" value="UBC_2"/>
    <property type="match status" value="1"/>
</dbReference>
<dbReference type="InterPro" id="IPR000608">
    <property type="entry name" value="UBC"/>
</dbReference>
<accession>A0A8H7SR26</accession>
<dbReference type="Pfam" id="PF00179">
    <property type="entry name" value="UQ_con"/>
    <property type="match status" value="1"/>
</dbReference>
<dbReference type="AlphaFoldDB" id="A0A8H7SR26"/>
<feature type="domain" description="UBC core" evidence="2">
    <location>
        <begin position="3"/>
        <end position="146"/>
    </location>
</feature>
<reference evidence="3" key="1">
    <citation type="submission" date="2021-01" db="EMBL/GenBank/DDBJ databases">
        <title>Metabolic potential, ecology and presence of endohyphal bacteria is reflected in genomic diversity of Mucoromycotina.</title>
        <authorList>
            <person name="Muszewska A."/>
            <person name="Okrasinska A."/>
            <person name="Steczkiewicz K."/>
            <person name="Drgas O."/>
            <person name="Orlowska M."/>
            <person name="Perlinska-Lenart U."/>
            <person name="Aleksandrzak-Piekarczyk T."/>
            <person name="Szatraj K."/>
            <person name="Zielenkiewicz U."/>
            <person name="Pilsyk S."/>
            <person name="Malc E."/>
            <person name="Mieczkowski P."/>
            <person name="Kruszewska J.S."/>
            <person name="Biernat P."/>
            <person name="Pawlowska J."/>
        </authorList>
    </citation>
    <scope>NUCLEOTIDE SEQUENCE</scope>
    <source>
        <strain evidence="3">WA0000018081</strain>
    </source>
</reference>
<keyword evidence="4" id="KW-1185">Reference proteome</keyword>
<protein>
    <recommendedName>
        <fullName evidence="2">UBC core domain-containing protein</fullName>
    </recommendedName>
</protein>
<gene>
    <name evidence="3" type="ORF">INT48_001307</name>
</gene>
<evidence type="ECO:0000313" key="3">
    <source>
        <dbReference type="EMBL" id="KAG2232618.1"/>
    </source>
</evidence>
<dbReference type="InterPro" id="IPR050113">
    <property type="entry name" value="Ub_conjugating_enzyme"/>
</dbReference>
<proteinExistence type="predicted"/>
<dbReference type="EMBL" id="JAEPRE010000105">
    <property type="protein sequence ID" value="KAG2232618.1"/>
    <property type="molecule type" value="Genomic_DNA"/>
</dbReference>
<dbReference type="CDD" id="cd23812">
    <property type="entry name" value="UBCc_ScPEX4-like"/>
    <property type="match status" value="1"/>
</dbReference>
<name>A0A8H7SR26_9FUNG</name>
<dbReference type="InterPro" id="IPR016135">
    <property type="entry name" value="UBQ-conjugating_enzyme/RWD"/>
</dbReference>
<sequence>MDAVSKRLIKELREIDKDSAQHKEIIRLAPDNDEDLLQWSAILAGLPETPYEVPNNYPIHPPSIKFVTTICHPNIHLKTGEICLDILKTAWSPAWTLKSTILAISLLLSNPEPSSPLNCDAANLLRCNDKLGYESLIKMYTQLYATK</sequence>
<evidence type="ECO:0000256" key="1">
    <source>
        <dbReference type="ARBA" id="ARBA00022786"/>
    </source>
</evidence>
<evidence type="ECO:0000259" key="2">
    <source>
        <dbReference type="PROSITE" id="PS50127"/>
    </source>
</evidence>
<organism evidence="3 4">
    <name type="scientific">Thamnidium elegans</name>
    <dbReference type="NCBI Taxonomy" id="101142"/>
    <lineage>
        <taxon>Eukaryota</taxon>
        <taxon>Fungi</taxon>
        <taxon>Fungi incertae sedis</taxon>
        <taxon>Mucoromycota</taxon>
        <taxon>Mucoromycotina</taxon>
        <taxon>Mucoromycetes</taxon>
        <taxon>Mucorales</taxon>
        <taxon>Mucorineae</taxon>
        <taxon>Mucoraceae</taxon>
        <taxon>Thamnidium</taxon>
    </lineage>
</organism>
<dbReference type="Proteomes" id="UP000613177">
    <property type="component" value="Unassembled WGS sequence"/>
</dbReference>